<sequence length="114" mass="12967">MMATKWYVVCNPELNEQVALLLTEQGIAAESLQHNLRLPNGTTEYGWNIPGNMVQKIKDALRAFPHFKAQFYTQSSAGATLQKADFVFKRRKNAALTQVQEELVRLKSKNKKNT</sequence>
<dbReference type="EMBL" id="MFLE01000025">
    <property type="protein sequence ID" value="OGG61195.1"/>
    <property type="molecule type" value="Genomic_DNA"/>
</dbReference>
<organism evidence="1 2">
    <name type="scientific">Candidatus Kaiserbacteria bacterium RIFCSPHIGHO2_02_FULL_49_34</name>
    <dbReference type="NCBI Taxonomy" id="1798491"/>
    <lineage>
        <taxon>Bacteria</taxon>
        <taxon>Candidatus Kaiseribacteriota</taxon>
    </lineage>
</organism>
<evidence type="ECO:0000313" key="1">
    <source>
        <dbReference type="EMBL" id="OGG61195.1"/>
    </source>
</evidence>
<gene>
    <name evidence="1" type="ORF">A3C87_03540</name>
</gene>
<accession>A0A1F6DIG6</accession>
<proteinExistence type="predicted"/>
<comment type="caution">
    <text evidence="1">The sequence shown here is derived from an EMBL/GenBank/DDBJ whole genome shotgun (WGS) entry which is preliminary data.</text>
</comment>
<evidence type="ECO:0000313" key="2">
    <source>
        <dbReference type="Proteomes" id="UP000176511"/>
    </source>
</evidence>
<reference evidence="1 2" key="1">
    <citation type="journal article" date="2016" name="Nat. Commun.">
        <title>Thousands of microbial genomes shed light on interconnected biogeochemical processes in an aquifer system.</title>
        <authorList>
            <person name="Anantharaman K."/>
            <person name="Brown C.T."/>
            <person name="Hug L.A."/>
            <person name="Sharon I."/>
            <person name="Castelle C.J."/>
            <person name="Probst A.J."/>
            <person name="Thomas B.C."/>
            <person name="Singh A."/>
            <person name="Wilkins M.J."/>
            <person name="Karaoz U."/>
            <person name="Brodie E.L."/>
            <person name="Williams K.H."/>
            <person name="Hubbard S.S."/>
            <person name="Banfield J.F."/>
        </authorList>
    </citation>
    <scope>NUCLEOTIDE SEQUENCE [LARGE SCALE GENOMIC DNA]</scope>
</reference>
<dbReference type="STRING" id="1798491.A3C87_03540"/>
<dbReference type="AlphaFoldDB" id="A0A1F6DIG6"/>
<protein>
    <submittedName>
        <fullName evidence="1">Uncharacterized protein</fullName>
    </submittedName>
</protein>
<dbReference type="Proteomes" id="UP000176511">
    <property type="component" value="Unassembled WGS sequence"/>
</dbReference>
<name>A0A1F6DIG6_9BACT</name>